<accession>A0A1C7MF20</accession>
<evidence type="ECO:0000256" key="3">
    <source>
        <dbReference type="ARBA" id="ARBA00022839"/>
    </source>
</evidence>
<feature type="domain" description="Exonuclease" evidence="5">
    <location>
        <begin position="108"/>
        <end position="168"/>
    </location>
</feature>
<dbReference type="PANTHER" id="PTHR23044:SF61">
    <property type="entry name" value="3'-5' EXORIBONUCLEASE 1-RELATED"/>
    <property type="match status" value="1"/>
</dbReference>
<dbReference type="OrthoDB" id="448399at2759"/>
<dbReference type="Pfam" id="PF00929">
    <property type="entry name" value="RNase_T"/>
    <property type="match status" value="1"/>
</dbReference>
<keyword evidence="4" id="KW-0812">Transmembrane</keyword>
<comment type="caution">
    <text evidence="6">The sequence shown here is derived from an EMBL/GenBank/DDBJ whole genome shotgun (WGS) entry which is preliminary data.</text>
</comment>
<dbReference type="InterPro" id="IPR047201">
    <property type="entry name" value="ERI-1_3'hExo-like"/>
</dbReference>
<evidence type="ECO:0000256" key="4">
    <source>
        <dbReference type="SAM" id="Phobius"/>
    </source>
</evidence>
<dbReference type="GO" id="GO:0003676">
    <property type="term" value="F:nucleic acid binding"/>
    <property type="evidence" value="ECO:0007669"/>
    <property type="project" value="InterPro"/>
</dbReference>
<dbReference type="InterPro" id="IPR013520">
    <property type="entry name" value="Ribonucl_H"/>
</dbReference>
<dbReference type="AlphaFoldDB" id="A0A1C7MF20"/>
<dbReference type="SUPFAM" id="SSF53098">
    <property type="entry name" value="Ribonuclease H-like"/>
    <property type="match status" value="1"/>
</dbReference>
<reference evidence="6 7" key="1">
    <citation type="submission" date="2016-03" db="EMBL/GenBank/DDBJ databases">
        <title>Whole genome sequencing of Grifola frondosa 9006-11.</title>
        <authorList>
            <person name="Min B."/>
            <person name="Park H."/>
            <person name="Kim J.-G."/>
            <person name="Cho H."/>
            <person name="Oh Y.-L."/>
            <person name="Kong W.-S."/>
            <person name="Choi I.-G."/>
        </authorList>
    </citation>
    <scope>NUCLEOTIDE SEQUENCE [LARGE SCALE GENOMIC DNA]</scope>
    <source>
        <strain evidence="6 7">9006-11</strain>
    </source>
</reference>
<evidence type="ECO:0000256" key="1">
    <source>
        <dbReference type="ARBA" id="ARBA00022722"/>
    </source>
</evidence>
<evidence type="ECO:0000313" key="7">
    <source>
        <dbReference type="Proteomes" id="UP000092993"/>
    </source>
</evidence>
<dbReference type="GO" id="GO:0000175">
    <property type="term" value="F:3'-5'-RNA exonuclease activity"/>
    <property type="evidence" value="ECO:0007669"/>
    <property type="project" value="InterPro"/>
</dbReference>
<dbReference type="PANTHER" id="PTHR23044">
    <property type="entry name" value="3'-5' EXONUCLEASE ERI1-RELATED"/>
    <property type="match status" value="1"/>
</dbReference>
<protein>
    <submittedName>
        <fullName evidence="6">3'-5' exonuclease eri-1</fullName>
    </submittedName>
</protein>
<gene>
    <name evidence="6" type="primary">eri-1</name>
    <name evidence="6" type="ORF">A0H81_04537</name>
</gene>
<name>A0A1C7MF20_GRIFR</name>
<evidence type="ECO:0000259" key="5">
    <source>
        <dbReference type="Pfam" id="PF00929"/>
    </source>
</evidence>
<dbReference type="EMBL" id="LUGG01000004">
    <property type="protein sequence ID" value="OBZ75483.1"/>
    <property type="molecule type" value="Genomic_DNA"/>
</dbReference>
<keyword evidence="4" id="KW-0472">Membrane</keyword>
<sequence length="316" mass="35982">MPLAWPALDRLRLSPSSGLVLGFAVSLAFCVIFHRRRLQSCEQTDTHMSRISGLFVSVLPFMPVPSRTQAQEPTSKDALVEEVEDIQQPSVRQPYDAFLVLDVEGTARKLEVVDEFRSFAKPTWRPQLSQFCTMLTGITQAQVDDAPTFPEVLHKFREFLEDNGLIEPETGRRLTRFCFCSDGPYDIRDFVIKQCFISKIPVPVWLRYDVMDVRRVVGEWHFQHTSKQRDYKSASKANHAFPIPKRISFSIPGQLQAMDLAPFEGRQHSGIDVKPHLLVPIRGTDHACDPAGHAQHLQACDRACQERLETRAEHSD</sequence>
<feature type="transmembrane region" description="Helical" evidence="4">
    <location>
        <begin position="12"/>
        <end position="33"/>
    </location>
</feature>
<dbReference type="Proteomes" id="UP000092993">
    <property type="component" value="Unassembled WGS sequence"/>
</dbReference>
<evidence type="ECO:0000256" key="2">
    <source>
        <dbReference type="ARBA" id="ARBA00022801"/>
    </source>
</evidence>
<dbReference type="CDD" id="cd06133">
    <property type="entry name" value="ERI-1_3'hExo_like"/>
    <property type="match status" value="1"/>
</dbReference>
<proteinExistence type="predicted"/>
<keyword evidence="3 6" id="KW-0269">Exonuclease</keyword>
<organism evidence="6 7">
    <name type="scientific">Grifola frondosa</name>
    <name type="common">Maitake</name>
    <name type="synonym">Polyporus frondosus</name>
    <dbReference type="NCBI Taxonomy" id="5627"/>
    <lineage>
        <taxon>Eukaryota</taxon>
        <taxon>Fungi</taxon>
        <taxon>Dikarya</taxon>
        <taxon>Basidiomycota</taxon>
        <taxon>Agaricomycotina</taxon>
        <taxon>Agaricomycetes</taxon>
        <taxon>Polyporales</taxon>
        <taxon>Grifolaceae</taxon>
        <taxon>Grifola</taxon>
    </lineage>
</organism>
<evidence type="ECO:0000313" key="6">
    <source>
        <dbReference type="EMBL" id="OBZ75483.1"/>
    </source>
</evidence>
<dbReference type="STRING" id="5627.A0A1C7MF20"/>
<keyword evidence="7" id="KW-1185">Reference proteome</keyword>
<dbReference type="InterPro" id="IPR051274">
    <property type="entry name" value="3-5_Exoribonuclease"/>
</dbReference>
<dbReference type="InterPro" id="IPR036397">
    <property type="entry name" value="RNaseH_sf"/>
</dbReference>
<keyword evidence="1" id="KW-0540">Nuclease</keyword>
<dbReference type="InterPro" id="IPR012337">
    <property type="entry name" value="RNaseH-like_sf"/>
</dbReference>
<dbReference type="Gene3D" id="3.30.420.10">
    <property type="entry name" value="Ribonuclease H-like superfamily/Ribonuclease H"/>
    <property type="match status" value="1"/>
</dbReference>
<keyword evidence="4" id="KW-1133">Transmembrane helix</keyword>
<keyword evidence="2" id="KW-0378">Hydrolase</keyword>